<dbReference type="Proteomes" id="UP000001485">
    <property type="component" value="Chromosome"/>
</dbReference>
<proteinExistence type="predicted"/>
<evidence type="ECO:0000313" key="1">
    <source>
        <dbReference type="EMBL" id="ACR68258.1"/>
    </source>
</evidence>
<gene>
    <name evidence="1" type="ordered locus">NT01EI_1046</name>
</gene>
<name>C5BCG4_EDWI9</name>
<organism evidence="1 2">
    <name type="scientific">Edwardsiella ictaluri (strain 93-146)</name>
    <dbReference type="NCBI Taxonomy" id="634503"/>
    <lineage>
        <taxon>Bacteria</taxon>
        <taxon>Pseudomonadati</taxon>
        <taxon>Pseudomonadota</taxon>
        <taxon>Gammaproteobacteria</taxon>
        <taxon>Enterobacterales</taxon>
        <taxon>Hafniaceae</taxon>
        <taxon>Edwardsiella</taxon>
    </lineage>
</organism>
<accession>C5BCG4</accession>
<protein>
    <submittedName>
        <fullName evidence="1">Uncharacterized protein</fullName>
    </submittedName>
</protein>
<evidence type="ECO:0000313" key="2">
    <source>
        <dbReference type="Proteomes" id="UP000001485"/>
    </source>
</evidence>
<dbReference type="EMBL" id="CP001600">
    <property type="protein sequence ID" value="ACR68258.1"/>
    <property type="molecule type" value="Genomic_DNA"/>
</dbReference>
<sequence length="38" mass="4213">MKQIIARHLHKKIGINGAAWEVDAALRGVYHAVANQMT</sequence>
<dbReference type="HOGENOM" id="CLU_215789_0_0_6"/>
<dbReference type="KEGG" id="eic:NT01EI_1046"/>
<reference evidence="2" key="1">
    <citation type="submission" date="2009-03" db="EMBL/GenBank/DDBJ databases">
        <title>Complete genome sequence of Edwardsiella ictaluri 93-146.</title>
        <authorList>
            <person name="Williams M.L."/>
            <person name="Gillaspy A.F."/>
            <person name="Dyer D.W."/>
            <person name="Thune R.L."/>
            <person name="Waldbieser G.C."/>
            <person name="Schuster S.C."/>
            <person name="Gipson J."/>
            <person name="Zaitshik J."/>
            <person name="Landry C."/>
            <person name="Lawrence M.L."/>
        </authorList>
    </citation>
    <scope>NUCLEOTIDE SEQUENCE [LARGE SCALE GENOMIC DNA]</scope>
    <source>
        <strain evidence="2">93-146</strain>
    </source>
</reference>
<reference evidence="1 2" key="2">
    <citation type="journal article" date="2012" name="J. Bacteriol.">
        <title>Genome Sequence of Edwardsiella ictaluri 93-146, a Strain Associated with a Natural Channel Catfish Outbreak of Enteric Septicemia of Catfish.</title>
        <authorList>
            <person name="Williams M.L."/>
            <person name="Gillaspy A.F."/>
            <person name="Dyer D.W."/>
            <person name="Thune R.L."/>
            <person name="Waldbieser G.C."/>
            <person name="Schuster S.C."/>
            <person name="Gipson J."/>
            <person name="Zaitshik J."/>
            <person name="Landry C."/>
            <person name="Banes M.M."/>
            <person name="Lawrence M.L."/>
        </authorList>
    </citation>
    <scope>NUCLEOTIDE SEQUENCE [LARGE SCALE GENOMIC DNA]</scope>
    <source>
        <strain evidence="1 2">93-146</strain>
    </source>
</reference>
<dbReference type="AlphaFoldDB" id="C5BCG4"/>